<dbReference type="GO" id="GO:0140359">
    <property type="term" value="F:ABC-type transporter activity"/>
    <property type="evidence" value="ECO:0007669"/>
    <property type="project" value="InterPro"/>
</dbReference>
<feature type="transmembrane region" description="Helical" evidence="5">
    <location>
        <begin position="348"/>
        <end position="366"/>
    </location>
</feature>
<feature type="transmembrane region" description="Helical" evidence="5">
    <location>
        <begin position="289"/>
        <end position="306"/>
    </location>
</feature>
<dbReference type="InterPro" id="IPR000412">
    <property type="entry name" value="ABC_2_transport"/>
</dbReference>
<dbReference type="Proteomes" id="UP000295334">
    <property type="component" value="Unassembled WGS sequence"/>
</dbReference>
<keyword evidence="5" id="KW-1003">Cell membrane</keyword>
<feature type="transmembrane region" description="Helical" evidence="5">
    <location>
        <begin position="29"/>
        <end position="47"/>
    </location>
</feature>
<organism evidence="7 8">
    <name type="scientific">Flaviaesturariibacter flavus</name>
    <dbReference type="NCBI Taxonomy" id="2502780"/>
    <lineage>
        <taxon>Bacteria</taxon>
        <taxon>Pseudomonadati</taxon>
        <taxon>Bacteroidota</taxon>
        <taxon>Chitinophagia</taxon>
        <taxon>Chitinophagales</taxon>
        <taxon>Chitinophagaceae</taxon>
        <taxon>Flaviaestuariibacter</taxon>
    </lineage>
</organism>
<dbReference type="InterPro" id="IPR052902">
    <property type="entry name" value="ABC-2_transporter"/>
</dbReference>
<dbReference type="InterPro" id="IPR047817">
    <property type="entry name" value="ABC2_TM_bact-type"/>
</dbReference>
<name>A0A4R1B8I3_9BACT</name>
<dbReference type="EMBL" id="SJZI01000050">
    <property type="protein sequence ID" value="TCJ12453.1"/>
    <property type="molecule type" value="Genomic_DNA"/>
</dbReference>
<evidence type="ECO:0000256" key="2">
    <source>
        <dbReference type="ARBA" id="ARBA00022692"/>
    </source>
</evidence>
<keyword evidence="2 5" id="KW-0812">Transmembrane</keyword>
<feature type="transmembrane region" description="Helical" evidence="5">
    <location>
        <begin position="174"/>
        <end position="197"/>
    </location>
</feature>
<evidence type="ECO:0000313" key="7">
    <source>
        <dbReference type="EMBL" id="TCJ12453.1"/>
    </source>
</evidence>
<dbReference type="AlphaFoldDB" id="A0A4R1B8I3"/>
<feature type="transmembrane region" description="Helical" evidence="5">
    <location>
        <begin position="224"/>
        <end position="244"/>
    </location>
</feature>
<dbReference type="PRINTS" id="PR00164">
    <property type="entry name" value="ABC2TRNSPORT"/>
</dbReference>
<feature type="transmembrane region" description="Helical" evidence="5">
    <location>
        <begin position="256"/>
        <end position="277"/>
    </location>
</feature>
<evidence type="ECO:0000259" key="6">
    <source>
        <dbReference type="PROSITE" id="PS51012"/>
    </source>
</evidence>
<comment type="similarity">
    <text evidence="5">Belongs to the ABC-2 integral membrane protein family.</text>
</comment>
<accession>A0A4R1B8I3</accession>
<dbReference type="RefSeq" id="WP_131450212.1">
    <property type="nucleotide sequence ID" value="NZ_SJZI01000050.1"/>
</dbReference>
<dbReference type="GO" id="GO:0043190">
    <property type="term" value="C:ATP-binding cassette (ABC) transporter complex"/>
    <property type="evidence" value="ECO:0007669"/>
    <property type="project" value="InterPro"/>
</dbReference>
<feature type="domain" description="ABC transmembrane type-2" evidence="6">
    <location>
        <begin position="127"/>
        <end position="369"/>
    </location>
</feature>
<comment type="subcellular location">
    <subcellularLocation>
        <location evidence="5">Cell membrane</location>
        <topology evidence="5">Multi-pass membrane protein</topology>
    </subcellularLocation>
    <subcellularLocation>
        <location evidence="1">Membrane</location>
        <topology evidence="1">Multi-pass membrane protein</topology>
    </subcellularLocation>
</comment>
<proteinExistence type="inferred from homology"/>
<comment type="caution">
    <text evidence="7">The sequence shown here is derived from an EMBL/GenBank/DDBJ whole genome shotgun (WGS) entry which is preliminary data.</text>
</comment>
<evidence type="ECO:0000256" key="4">
    <source>
        <dbReference type="ARBA" id="ARBA00023136"/>
    </source>
</evidence>
<dbReference type="OrthoDB" id="9778589at2"/>
<dbReference type="InterPro" id="IPR013525">
    <property type="entry name" value="ABC2_TM"/>
</dbReference>
<evidence type="ECO:0000256" key="1">
    <source>
        <dbReference type="ARBA" id="ARBA00004141"/>
    </source>
</evidence>
<keyword evidence="4 5" id="KW-0472">Membrane</keyword>
<gene>
    <name evidence="7" type="ORF">EPD60_14345</name>
</gene>
<dbReference type="PANTHER" id="PTHR43027:SF1">
    <property type="entry name" value="DOXORUBICIN RESISTANCE ABC TRANSPORTER PERMEASE PROTEIN DRRC-RELATED"/>
    <property type="match status" value="1"/>
</dbReference>
<evidence type="ECO:0000256" key="3">
    <source>
        <dbReference type="ARBA" id="ARBA00022989"/>
    </source>
</evidence>
<keyword evidence="5" id="KW-0813">Transport</keyword>
<keyword evidence="3 5" id="KW-1133">Transmembrane helix</keyword>
<sequence>MSQPYSQVRAMLAITTASLRALAKSPQSVFFGLFFPIVLIVIFGSLGGRGGGSSVRVAFEKGTDTTSDVYRMLSHTQGLRILPNNDSHRDPEELLQKGRLAAILGIQPAAGSGNTQYVINMRTSRASLSDLQLLYPILRNGIHDIEERLFPNRPRFAVIRQELMPGREYKSIDFLLPGMIGFSLVGSAVFTVAFLFFSLRETLVLKRLYATPVRRSYIILGESLARVIFQLLVVALLLVFGRFAYGFTLAHGPLTFLSILVLSLLALLVFMGFGFFISSIAKNQNVIPIYANLFIFPQYFLSGTFFPKEALPEFLQGIVRFLPLTAYNDALRRVSFEGAGLGACWPEIAILAAWGLAIYAATVRVFRWE</sequence>
<protein>
    <recommendedName>
        <fullName evidence="5">Transport permease protein</fullName>
    </recommendedName>
</protein>
<dbReference type="PROSITE" id="PS51012">
    <property type="entry name" value="ABC_TM2"/>
    <property type="match status" value="1"/>
</dbReference>
<evidence type="ECO:0000313" key="8">
    <source>
        <dbReference type="Proteomes" id="UP000295334"/>
    </source>
</evidence>
<dbReference type="PANTHER" id="PTHR43027">
    <property type="entry name" value="DOXORUBICIN RESISTANCE ABC TRANSPORTER PERMEASE PROTEIN DRRC-RELATED"/>
    <property type="match status" value="1"/>
</dbReference>
<evidence type="ECO:0000256" key="5">
    <source>
        <dbReference type="RuleBase" id="RU361157"/>
    </source>
</evidence>
<dbReference type="Pfam" id="PF12698">
    <property type="entry name" value="ABC2_membrane_3"/>
    <property type="match status" value="1"/>
</dbReference>
<reference evidence="7 8" key="1">
    <citation type="submission" date="2019-03" db="EMBL/GenBank/DDBJ databases">
        <authorList>
            <person name="Kim M.K.M."/>
        </authorList>
    </citation>
    <scope>NUCLEOTIDE SEQUENCE [LARGE SCALE GENOMIC DNA]</scope>
    <source>
        <strain evidence="7 8">17J68-12</strain>
    </source>
</reference>
<keyword evidence="8" id="KW-1185">Reference proteome</keyword>